<dbReference type="AlphaFoldDB" id="A0A0W7WGJ1"/>
<accession>A0A0W7WGJ1</accession>
<comment type="caution">
    <text evidence="2">The sequence shown here is derived from an EMBL/GenBank/DDBJ whole genome shotgun (WGS) entry which is preliminary data.</text>
</comment>
<sequence>MPDQSPERTITLHFQSRDVLRHVDDPLHRDLSTATRWKDSLLVTCDETAGVDRLTRIGPDDWGDHRHFNLGQLIDLPDGPDGEMDIEGLHCDGDWLWVAGSHSLKRKKAKRPDKSAKKALDRMTRIARDPNRWFLGRFPLVEHDGGVVPVAIDGTRRAACIELKRTSPKLIRWLRGDPHLDPFLDLPSKENGLDIEGIVARDMRVLLGLRGPVLRGHAVILDLEMKRTRDGFLKPRKIEGGRRYRKHLVPTAGQGIRDLAFDGDDLLILTGPTMAGDGPAAVLRWPDALDHARSGVLAPGEVDHALDLPYRGMHDHPEGLVHWPAHGKRKPGWMVVYDSPAERRVSDRGQSVTADIWRF</sequence>
<reference evidence="2 3" key="1">
    <citation type="submission" date="2015-12" db="EMBL/GenBank/DDBJ databases">
        <authorList>
            <person name="Shamseldin A."/>
            <person name="Moawad H."/>
            <person name="Abd El-Rahim W.M."/>
            <person name="Sadowsky M.J."/>
        </authorList>
    </citation>
    <scope>NUCLEOTIDE SEQUENCE [LARGE SCALE GENOMIC DNA]</scope>
    <source>
        <strain evidence="2 3">SJ5A-1</strain>
    </source>
</reference>
<dbReference type="Pfam" id="PF12275">
    <property type="entry name" value="DUF3616"/>
    <property type="match status" value="1"/>
</dbReference>
<feature type="domain" description="DUF3616" evidence="1">
    <location>
        <begin position="30"/>
        <end position="355"/>
    </location>
</feature>
<gene>
    <name evidence="2" type="ORF">AVJ23_17215</name>
</gene>
<organism evidence="2 3">
    <name type="scientific">Pseudoponticoccus marisrubri</name>
    <dbReference type="NCBI Taxonomy" id="1685382"/>
    <lineage>
        <taxon>Bacteria</taxon>
        <taxon>Pseudomonadati</taxon>
        <taxon>Pseudomonadota</taxon>
        <taxon>Alphaproteobacteria</taxon>
        <taxon>Rhodobacterales</taxon>
        <taxon>Roseobacteraceae</taxon>
        <taxon>Pseudoponticoccus</taxon>
    </lineage>
</organism>
<dbReference type="Proteomes" id="UP000054396">
    <property type="component" value="Unassembled WGS sequence"/>
</dbReference>
<evidence type="ECO:0000313" key="3">
    <source>
        <dbReference type="Proteomes" id="UP000054396"/>
    </source>
</evidence>
<evidence type="ECO:0000259" key="1">
    <source>
        <dbReference type="Pfam" id="PF12275"/>
    </source>
</evidence>
<dbReference type="EMBL" id="LPXO01000012">
    <property type="protein sequence ID" value="KUF09620.1"/>
    <property type="molecule type" value="Genomic_DNA"/>
</dbReference>
<dbReference type="OrthoDB" id="423529at2"/>
<name>A0A0W7WGJ1_9RHOB</name>
<protein>
    <recommendedName>
        <fullName evidence="1">DUF3616 domain-containing protein</fullName>
    </recommendedName>
</protein>
<evidence type="ECO:0000313" key="2">
    <source>
        <dbReference type="EMBL" id="KUF09620.1"/>
    </source>
</evidence>
<keyword evidence="3" id="KW-1185">Reference proteome</keyword>
<proteinExistence type="predicted"/>
<dbReference type="InterPro" id="IPR022060">
    <property type="entry name" value="DUF3616"/>
</dbReference>
<dbReference type="RefSeq" id="WP_058863455.1">
    <property type="nucleotide sequence ID" value="NZ_LPXO01000012.1"/>
</dbReference>
<dbReference type="STRING" id="1685382.AVJ23_17215"/>